<evidence type="ECO:0000256" key="4">
    <source>
        <dbReference type="ARBA" id="ARBA00022822"/>
    </source>
</evidence>
<evidence type="ECO:0000313" key="11">
    <source>
        <dbReference type="EMBL" id="TWG24773.1"/>
    </source>
</evidence>
<comment type="function">
    <text evidence="8">The alpha subunit is responsible for the aldol cleavage of indoleglycerol phosphate to indole and glyceraldehyde 3-phosphate.</text>
</comment>
<dbReference type="RefSeq" id="WP_244940679.1">
    <property type="nucleotide sequence ID" value="NZ_VIWY01000002.1"/>
</dbReference>
<dbReference type="PANTHER" id="PTHR43406:SF1">
    <property type="entry name" value="TRYPTOPHAN SYNTHASE ALPHA CHAIN, CHLOROPLASTIC"/>
    <property type="match status" value="1"/>
</dbReference>
<feature type="region of interest" description="Disordered" evidence="10">
    <location>
        <begin position="94"/>
        <end position="219"/>
    </location>
</feature>
<dbReference type="HAMAP" id="MF_00131">
    <property type="entry name" value="Trp_synth_alpha"/>
    <property type="match status" value="1"/>
</dbReference>
<protein>
    <recommendedName>
        <fullName evidence="8">Tryptophan synthase alpha chain</fullName>
        <ecNumber evidence="8">4.2.1.20</ecNumber>
    </recommendedName>
</protein>
<comment type="catalytic activity">
    <reaction evidence="7 8">
        <text>(1S,2R)-1-C-(indol-3-yl)glycerol 3-phosphate + L-serine = D-glyceraldehyde 3-phosphate + L-tryptophan + H2O</text>
        <dbReference type="Rhea" id="RHEA:10532"/>
        <dbReference type="ChEBI" id="CHEBI:15377"/>
        <dbReference type="ChEBI" id="CHEBI:33384"/>
        <dbReference type="ChEBI" id="CHEBI:57912"/>
        <dbReference type="ChEBI" id="CHEBI:58866"/>
        <dbReference type="ChEBI" id="CHEBI:59776"/>
        <dbReference type="EC" id="4.2.1.20"/>
    </reaction>
</comment>
<comment type="subunit">
    <text evidence="2 8">Tetramer of two alpha and two beta chains.</text>
</comment>
<name>A0A561WLQ2_ACTTI</name>
<evidence type="ECO:0000256" key="3">
    <source>
        <dbReference type="ARBA" id="ARBA00022605"/>
    </source>
</evidence>
<dbReference type="PANTHER" id="PTHR43406">
    <property type="entry name" value="TRYPTOPHAN SYNTHASE, ALPHA CHAIN"/>
    <property type="match status" value="1"/>
</dbReference>
<proteinExistence type="inferred from homology"/>
<evidence type="ECO:0000256" key="6">
    <source>
        <dbReference type="ARBA" id="ARBA00023239"/>
    </source>
</evidence>
<evidence type="ECO:0000256" key="7">
    <source>
        <dbReference type="ARBA" id="ARBA00049047"/>
    </source>
</evidence>
<gene>
    <name evidence="8" type="primary">trpA</name>
    <name evidence="11" type="ORF">FHX34_1021334</name>
</gene>
<comment type="caution">
    <text evidence="11">The sequence shown here is derived from an EMBL/GenBank/DDBJ whole genome shotgun (WGS) entry which is preliminary data.</text>
</comment>
<dbReference type="AlphaFoldDB" id="A0A561WLQ2"/>
<feature type="active site" description="Proton acceptor" evidence="8">
    <location>
        <position position="32"/>
    </location>
</feature>
<evidence type="ECO:0000256" key="1">
    <source>
        <dbReference type="ARBA" id="ARBA00004733"/>
    </source>
</evidence>
<comment type="pathway">
    <text evidence="1 8">Amino-acid biosynthesis; L-tryptophan biosynthesis; L-tryptophan from chorismate: step 5/5.</text>
</comment>
<dbReference type="Proteomes" id="UP000320239">
    <property type="component" value="Unassembled WGS sequence"/>
</dbReference>
<dbReference type="InterPro" id="IPR013785">
    <property type="entry name" value="Aldolase_TIM"/>
</dbReference>
<sequence length="391" mass="40104">MKRLNPYLTAGITENWIDYLLAFQEGGADAVEIGLPFSDPMLDGATIQQASDQALRRGVTIGSLLTELTAARDRIRIPLIAMTYANLVFREQPATSRRGHVSAAPAPLRASLPTTGAATTRDTPRDAGPTTALSRTTPATEAATAPRTRPTTTPSPTTPATEAATAPRTRPTTTPSPTTLTTEAATTADARTTAVPDGSGSGPVAPPHGSGRAPAASAGGPEEFCRRLAAAGISGLIVPDVPVDEADRLEAAATSAGIDLVLLAAPVTPPERLAQIGARSRNFVYAVSVMDTTGERDTLAESAAPLATRIKAVTDLPVLIGFGISTPAQAAAAAQSADGVVIGAALMRRVLDGASPDDLRAEVAAFRAALDQLDQEVPAAPAHAEVPGDRR</sequence>
<feature type="compositionally biased region" description="Low complexity" evidence="10">
    <location>
        <begin position="134"/>
        <end position="194"/>
    </location>
</feature>
<feature type="compositionally biased region" description="Low complexity" evidence="10">
    <location>
        <begin position="102"/>
        <end position="113"/>
    </location>
</feature>
<dbReference type="EMBL" id="VIWY01000002">
    <property type="protein sequence ID" value="TWG24773.1"/>
    <property type="molecule type" value="Genomic_DNA"/>
</dbReference>
<dbReference type="NCBIfam" id="TIGR00262">
    <property type="entry name" value="trpA"/>
    <property type="match status" value="1"/>
</dbReference>
<dbReference type="EC" id="4.2.1.20" evidence="8"/>
<dbReference type="InterPro" id="IPR018204">
    <property type="entry name" value="Trp_synthase_alpha_AS"/>
</dbReference>
<organism evidence="11 12">
    <name type="scientific">Actinoplanes teichomyceticus</name>
    <dbReference type="NCBI Taxonomy" id="1867"/>
    <lineage>
        <taxon>Bacteria</taxon>
        <taxon>Bacillati</taxon>
        <taxon>Actinomycetota</taxon>
        <taxon>Actinomycetes</taxon>
        <taxon>Micromonosporales</taxon>
        <taxon>Micromonosporaceae</taxon>
        <taxon>Actinoplanes</taxon>
    </lineage>
</organism>
<evidence type="ECO:0000256" key="9">
    <source>
        <dbReference type="RuleBase" id="RU003662"/>
    </source>
</evidence>
<dbReference type="InterPro" id="IPR002028">
    <property type="entry name" value="Trp_synthase_suA"/>
</dbReference>
<dbReference type="PROSITE" id="PS00167">
    <property type="entry name" value="TRP_SYNTHASE_ALPHA"/>
    <property type="match status" value="1"/>
</dbReference>
<dbReference type="GO" id="GO:0004834">
    <property type="term" value="F:tryptophan synthase activity"/>
    <property type="evidence" value="ECO:0007669"/>
    <property type="project" value="UniProtKB-UniRule"/>
</dbReference>
<keyword evidence="6 8" id="KW-0456">Lyase</keyword>
<dbReference type="GO" id="GO:0005829">
    <property type="term" value="C:cytosol"/>
    <property type="evidence" value="ECO:0007669"/>
    <property type="project" value="TreeGrafter"/>
</dbReference>
<dbReference type="InterPro" id="IPR011060">
    <property type="entry name" value="RibuloseP-bd_barrel"/>
</dbReference>
<evidence type="ECO:0000256" key="2">
    <source>
        <dbReference type="ARBA" id="ARBA00011270"/>
    </source>
</evidence>
<keyword evidence="5 8" id="KW-0057">Aromatic amino acid biosynthesis</keyword>
<dbReference type="Pfam" id="PF00290">
    <property type="entry name" value="Trp_syntA"/>
    <property type="match status" value="2"/>
</dbReference>
<evidence type="ECO:0000256" key="5">
    <source>
        <dbReference type="ARBA" id="ARBA00023141"/>
    </source>
</evidence>
<dbReference type="CDD" id="cd04724">
    <property type="entry name" value="Tryptophan_synthase_alpha"/>
    <property type="match status" value="1"/>
</dbReference>
<dbReference type="UniPathway" id="UPA00035">
    <property type="reaction ID" value="UER00044"/>
</dbReference>
<evidence type="ECO:0000256" key="10">
    <source>
        <dbReference type="SAM" id="MobiDB-lite"/>
    </source>
</evidence>
<feature type="active site" description="Proton acceptor" evidence="8">
    <location>
        <position position="43"/>
    </location>
</feature>
<dbReference type="SUPFAM" id="SSF51366">
    <property type="entry name" value="Ribulose-phoshate binding barrel"/>
    <property type="match status" value="2"/>
</dbReference>
<comment type="similarity">
    <text evidence="8 9">Belongs to the TrpA family.</text>
</comment>
<reference evidence="11 12" key="1">
    <citation type="submission" date="2019-06" db="EMBL/GenBank/DDBJ databases">
        <title>Sequencing the genomes of 1000 actinobacteria strains.</title>
        <authorList>
            <person name="Klenk H.-P."/>
        </authorList>
    </citation>
    <scope>NUCLEOTIDE SEQUENCE [LARGE SCALE GENOMIC DNA]</scope>
    <source>
        <strain evidence="11 12">DSM 43866</strain>
    </source>
</reference>
<keyword evidence="3 8" id="KW-0028">Amino-acid biosynthesis</keyword>
<keyword evidence="12" id="KW-1185">Reference proteome</keyword>
<evidence type="ECO:0000256" key="8">
    <source>
        <dbReference type="HAMAP-Rule" id="MF_00131"/>
    </source>
</evidence>
<keyword evidence="4 8" id="KW-0822">Tryptophan biosynthesis</keyword>
<feature type="compositionally biased region" description="Low complexity" evidence="10">
    <location>
        <begin position="207"/>
        <end position="219"/>
    </location>
</feature>
<evidence type="ECO:0000313" key="12">
    <source>
        <dbReference type="Proteomes" id="UP000320239"/>
    </source>
</evidence>
<dbReference type="Gene3D" id="3.20.20.70">
    <property type="entry name" value="Aldolase class I"/>
    <property type="match status" value="2"/>
</dbReference>
<accession>A0A561WLQ2</accession>